<comment type="caution">
    <text evidence="3">The sequence shown here is derived from an EMBL/GenBank/DDBJ whole genome shotgun (WGS) entry which is preliminary data.</text>
</comment>
<dbReference type="Proteomes" id="UP001215280">
    <property type="component" value="Unassembled WGS sequence"/>
</dbReference>
<keyword evidence="2" id="KW-1133">Transmembrane helix</keyword>
<keyword evidence="2" id="KW-0472">Membrane</keyword>
<accession>A0AAD7K037</accession>
<sequence>MIDDKILQPPSYVDSPAAEPEPAATAPSPPPPPSPPNISEAEWQAKLLKLQKKIRRYNWTKRGDEAEILESMRDLSASHTDPQVQAYWTRRANDFEKAPDANKKDILVDIGRALGLFIAAPFAIVGGFLKGSGILLKKSGDVLTWGFDSLSK</sequence>
<feature type="transmembrane region" description="Helical" evidence="2">
    <location>
        <begin position="110"/>
        <end position="129"/>
    </location>
</feature>
<gene>
    <name evidence="3" type="ORF">DFH07DRAFT_802077</name>
</gene>
<evidence type="ECO:0000313" key="4">
    <source>
        <dbReference type="Proteomes" id="UP001215280"/>
    </source>
</evidence>
<organism evidence="3 4">
    <name type="scientific">Mycena maculata</name>
    <dbReference type="NCBI Taxonomy" id="230809"/>
    <lineage>
        <taxon>Eukaryota</taxon>
        <taxon>Fungi</taxon>
        <taxon>Dikarya</taxon>
        <taxon>Basidiomycota</taxon>
        <taxon>Agaricomycotina</taxon>
        <taxon>Agaricomycetes</taxon>
        <taxon>Agaricomycetidae</taxon>
        <taxon>Agaricales</taxon>
        <taxon>Marasmiineae</taxon>
        <taxon>Mycenaceae</taxon>
        <taxon>Mycena</taxon>
    </lineage>
</organism>
<keyword evidence="2" id="KW-0812">Transmembrane</keyword>
<reference evidence="3" key="1">
    <citation type="submission" date="2023-03" db="EMBL/GenBank/DDBJ databases">
        <title>Massive genome expansion in bonnet fungi (Mycena s.s.) driven by repeated elements and novel gene families across ecological guilds.</title>
        <authorList>
            <consortium name="Lawrence Berkeley National Laboratory"/>
            <person name="Harder C.B."/>
            <person name="Miyauchi S."/>
            <person name="Viragh M."/>
            <person name="Kuo A."/>
            <person name="Thoen E."/>
            <person name="Andreopoulos B."/>
            <person name="Lu D."/>
            <person name="Skrede I."/>
            <person name="Drula E."/>
            <person name="Henrissat B."/>
            <person name="Morin E."/>
            <person name="Kohler A."/>
            <person name="Barry K."/>
            <person name="LaButti K."/>
            <person name="Morin E."/>
            <person name="Salamov A."/>
            <person name="Lipzen A."/>
            <person name="Mereny Z."/>
            <person name="Hegedus B."/>
            <person name="Baldrian P."/>
            <person name="Stursova M."/>
            <person name="Weitz H."/>
            <person name="Taylor A."/>
            <person name="Grigoriev I.V."/>
            <person name="Nagy L.G."/>
            <person name="Martin F."/>
            <person name="Kauserud H."/>
        </authorList>
    </citation>
    <scope>NUCLEOTIDE SEQUENCE</scope>
    <source>
        <strain evidence="3">CBHHK188m</strain>
    </source>
</reference>
<feature type="compositionally biased region" description="Low complexity" evidence="1">
    <location>
        <begin position="15"/>
        <end position="26"/>
    </location>
</feature>
<keyword evidence="4" id="KW-1185">Reference proteome</keyword>
<proteinExistence type="predicted"/>
<evidence type="ECO:0000256" key="1">
    <source>
        <dbReference type="SAM" id="MobiDB-lite"/>
    </source>
</evidence>
<name>A0AAD7K037_9AGAR</name>
<dbReference type="EMBL" id="JARJLG010000018">
    <property type="protein sequence ID" value="KAJ7772971.1"/>
    <property type="molecule type" value="Genomic_DNA"/>
</dbReference>
<protein>
    <submittedName>
        <fullName evidence="3">Uncharacterized protein</fullName>
    </submittedName>
</protein>
<evidence type="ECO:0000256" key="2">
    <source>
        <dbReference type="SAM" id="Phobius"/>
    </source>
</evidence>
<feature type="region of interest" description="Disordered" evidence="1">
    <location>
        <begin position="1"/>
        <end position="39"/>
    </location>
</feature>
<dbReference type="AlphaFoldDB" id="A0AAD7K037"/>
<evidence type="ECO:0000313" key="3">
    <source>
        <dbReference type="EMBL" id="KAJ7772971.1"/>
    </source>
</evidence>
<feature type="compositionally biased region" description="Pro residues" evidence="1">
    <location>
        <begin position="27"/>
        <end position="36"/>
    </location>
</feature>